<proteinExistence type="predicted"/>
<name>A0A6H0X6G8_9CAUD</name>
<evidence type="ECO:0000313" key="2">
    <source>
        <dbReference type="Proteomes" id="UP000503405"/>
    </source>
</evidence>
<reference evidence="1 2" key="1">
    <citation type="submission" date="2020-03" db="EMBL/GenBank/DDBJ databases">
        <authorList>
            <person name="Skorynina A."/>
            <person name="Kazantseva O."/>
            <person name="Baycher S."/>
            <person name="Piligrimova E."/>
            <person name="Kuliabin V."/>
            <person name="Shadrin A."/>
        </authorList>
    </citation>
    <scope>NUCLEOTIDE SEQUENCE [LARGE SCALE GENOMIC DNA]</scope>
</reference>
<organism evidence="1 2">
    <name type="scientific">Bacillus phage Izhevsk</name>
    <dbReference type="NCBI Taxonomy" id="2724322"/>
    <lineage>
        <taxon>Viruses</taxon>
        <taxon>Duplodnaviria</taxon>
        <taxon>Heunggongvirae</taxon>
        <taxon>Uroviricota</taxon>
        <taxon>Caudoviricetes</taxon>
        <taxon>Joanripponvirinae</taxon>
        <taxon>Tsamsavirus</taxon>
        <taxon>Tsamsavirus izhevsk</taxon>
    </lineage>
</organism>
<dbReference type="EMBL" id="MT254578">
    <property type="protein sequence ID" value="QIW89914.1"/>
    <property type="molecule type" value="Genomic_DNA"/>
</dbReference>
<dbReference type="Proteomes" id="UP000503405">
    <property type="component" value="Segment"/>
</dbReference>
<sequence length="118" mass="13935">MKGMATMKIQLPDGKQKTLDENISIEEKKKIVEDLTETWMHVLRLNWHSNSVKYFLDSLANYLVWHKEEDQKGLEDKEILSRKKLEKMSKIKKTSKQINFSDLSKEQHELLFGERGAE</sequence>
<protein>
    <submittedName>
        <fullName evidence="1">Uncharacterized protein</fullName>
    </submittedName>
</protein>
<gene>
    <name evidence="1" type="ORF">Izhevsk_233</name>
</gene>
<accession>A0A6H0X6G8</accession>
<evidence type="ECO:0000313" key="1">
    <source>
        <dbReference type="EMBL" id="QIW89914.1"/>
    </source>
</evidence>
<keyword evidence="2" id="KW-1185">Reference proteome</keyword>